<organism evidence="3 4">
    <name type="scientific">Acaromyces ingoldii</name>
    <dbReference type="NCBI Taxonomy" id="215250"/>
    <lineage>
        <taxon>Eukaryota</taxon>
        <taxon>Fungi</taxon>
        <taxon>Dikarya</taxon>
        <taxon>Basidiomycota</taxon>
        <taxon>Ustilaginomycotina</taxon>
        <taxon>Exobasidiomycetes</taxon>
        <taxon>Exobasidiales</taxon>
        <taxon>Cryptobasidiaceae</taxon>
        <taxon>Acaromyces</taxon>
    </lineage>
</organism>
<feature type="region of interest" description="Disordered" evidence="1">
    <location>
        <begin position="1"/>
        <end position="56"/>
    </location>
</feature>
<keyword evidence="2" id="KW-0472">Membrane</keyword>
<gene>
    <name evidence="3" type="ORF">FA10DRAFT_302333</name>
</gene>
<dbReference type="OrthoDB" id="10675249at2759"/>
<dbReference type="EMBL" id="KZ819637">
    <property type="protein sequence ID" value="PWN88935.1"/>
    <property type="molecule type" value="Genomic_DNA"/>
</dbReference>
<keyword evidence="2" id="KW-1133">Transmembrane helix</keyword>
<feature type="transmembrane region" description="Helical" evidence="2">
    <location>
        <begin position="248"/>
        <end position="267"/>
    </location>
</feature>
<proteinExistence type="predicted"/>
<dbReference type="AlphaFoldDB" id="A0A316YMH0"/>
<protein>
    <submittedName>
        <fullName evidence="3">Uncharacterized protein</fullName>
    </submittedName>
</protein>
<feature type="compositionally biased region" description="Low complexity" evidence="1">
    <location>
        <begin position="337"/>
        <end position="358"/>
    </location>
</feature>
<accession>A0A316YMH0</accession>
<feature type="compositionally biased region" description="Low complexity" evidence="1">
    <location>
        <begin position="319"/>
        <end position="330"/>
    </location>
</feature>
<feature type="region of interest" description="Disordered" evidence="1">
    <location>
        <begin position="155"/>
        <end position="190"/>
    </location>
</feature>
<dbReference type="RefSeq" id="XP_025376133.1">
    <property type="nucleotide sequence ID" value="XM_025525100.1"/>
</dbReference>
<evidence type="ECO:0000313" key="3">
    <source>
        <dbReference type="EMBL" id="PWN88935.1"/>
    </source>
</evidence>
<feature type="compositionally biased region" description="Acidic residues" evidence="1">
    <location>
        <begin position="172"/>
        <end position="184"/>
    </location>
</feature>
<sequence length="433" mass="47744">MSNEGAGPAGPVRRPDNSRKTSVTTYVPQRPPPGLDADEKLGSSSSSRRPAGRAEEMLRRRRAAAWQVLSHWEGRDRGLQLLQSTSLLVHSLLTAPPHRVSYFSPLVLVFAFPRATRRLTLRRIHLASESIANLRRLLLLGRWLSEVVQAMNEALPSGQVTPKSDKEAEEKEREEEEDEEDEAEKDQAEGVSSWKQKWRRRLEAGGEYLALLGEACDVAAFLGGSSILWRVAGGKVASTRQRRGLERIGVFFGLLSLLLSLAHIHLLRKEQRARVRVAHLALLEATDNLEYEDEEAEEAGHSALLSGRSIEVEDALGNSSSKAVSPSSSPRQRKQSLSKATTTSTSAAEAASSTTTTKVAVEELRRAEREAFLTRKRMRHIGWEQTALRAEAVFCLAEVLAPARDHERLEAVTGTVSSLYGLAKIGGEARWGV</sequence>
<evidence type="ECO:0000313" key="4">
    <source>
        <dbReference type="Proteomes" id="UP000245768"/>
    </source>
</evidence>
<evidence type="ECO:0000256" key="1">
    <source>
        <dbReference type="SAM" id="MobiDB-lite"/>
    </source>
</evidence>
<feature type="region of interest" description="Disordered" evidence="1">
    <location>
        <begin position="316"/>
        <end position="358"/>
    </location>
</feature>
<reference evidence="3 4" key="1">
    <citation type="journal article" date="2018" name="Mol. Biol. Evol.">
        <title>Broad Genomic Sampling Reveals a Smut Pathogenic Ancestry of the Fungal Clade Ustilaginomycotina.</title>
        <authorList>
            <person name="Kijpornyongpan T."/>
            <person name="Mondo S.J."/>
            <person name="Barry K."/>
            <person name="Sandor L."/>
            <person name="Lee J."/>
            <person name="Lipzen A."/>
            <person name="Pangilinan J."/>
            <person name="LaButti K."/>
            <person name="Hainaut M."/>
            <person name="Henrissat B."/>
            <person name="Grigoriev I.V."/>
            <person name="Spatafora J.W."/>
            <person name="Aime M.C."/>
        </authorList>
    </citation>
    <scope>NUCLEOTIDE SEQUENCE [LARGE SCALE GENOMIC DNA]</scope>
    <source>
        <strain evidence="3 4">MCA 4198</strain>
    </source>
</reference>
<dbReference type="Proteomes" id="UP000245768">
    <property type="component" value="Unassembled WGS sequence"/>
</dbReference>
<name>A0A316YMH0_9BASI</name>
<dbReference type="InParanoid" id="A0A316YMH0"/>
<keyword evidence="2" id="KW-0812">Transmembrane</keyword>
<dbReference type="GeneID" id="37047016"/>
<evidence type="ECO:0000256" key="2">
    <source>
        <dbReference type="SAM" id="Phobius"/>
    </source>
</evidence>
<keyword evidence="4" id="KW-1185">Reference proteome</keyword>